<dbReference type="InterPro" id="IPR011992">
    <property type="entry name" value="EF-hand-dom_pair"/>
</dbReference>
<feature type="domain" description="EF-hand" evidence="2">
    <location>
        <begin position="42"/>
        <end position="77"/>
    </location>
</feature>
<dbReference type="Gene3D" id="1.10.238.10">
    <property type="entry name" value="EF-hand"/>
    <property type="match status" value="1"/>
</dbReference>
<evidence type="ECO:0000313" key="4">
    <source>
        <dbReference type="Proteomes" id="UP000828390"/>
    </source>
</evidence>
<dbReference type="EMBL" id="JAIWYP010000001">
    <property type="protein sequence ID" value="KAH3877595.1"/>
    <property type="molecule type" value="Genomic_DNA"/>
</dbReference>
<dbReference type="SUPFAM" id="SSF47473">
    <property type="entry name" value="EF-hand"/>
    <property type="match status" value="1"/>
</dbReference>
<evidence type="ECO:0000256" key="1">
    <source>
        <dbReference type="ARBA" id="ARBA00022837"/>
    </source>
</evidence>
<evidence type="ECO:0000313" key="3">
    <source>
        <dbReference type="EMBL" id="KAH3877595.1"/>
    </source>
</evidence>
<dbReference type="InterPro" id="IPR002048">
    <property type="entry name" value="EF_hand_dom"/>
</dbReference>
<dbReference type="InterPro" id="IPR018247">
    <property type="entry name" value="EF_Hand_1_Ca_BS"/>
</dbReference>
<dbReference type="PROSITE" id="PS00018">
    <property type="entry name" value="EF_HAND_1"/>
    <property type="match status" value="2"/>
</dbReference>
<evidence type="ECO:0000259" key="2">
    <source>
        <dbReference type="PROSITE" id="PS50222"/>
    </source>
</evidence>
<dbReference type="AlphaFoldDB" id="A0A9D4MHT4"/>
<dbReference type="PROSITE" id="PS50222">
    <property type="entry name" value="EF_HAND_2"/>
    <property type="match status" value="2"/>
</dbReference>
<reference evidence="3" key="2">
    <citation type="submission" date="2020-11" db="EMBL/GenBank/DDBJ databases">
        <authorList>
            <person name="McCartney M.A."/>
            <person name="Auch B."/>
            <person name="Kono T."/>
            <person name="Mallez S."/>
            <person name="Becker A."/>
            <person name="Gohl D.M."/>
            <person name="Silverstein K.A.T."/>
            <person name="Koren S."/>
            <person name="Bechman K.B."/>
            <person name="Herman A."/>
            <person name="Abrahante J.E."/>
            <person name="Garbe J."/>
        </authorList>
    </citation>
    <scope>NUCLEOTIDE SEQUENCE</scope>
    <source>
        <strain evidence="3">Duluth1</strain>
        <tissue evidence="3">Whole animal</tissue>
    </source>
</reference>
<feature type="domain" description="EF-hand" evidence="2">
    <location>
        <begin position="6"/>
        <end position="41"/>
    </location>
</feature>
<proteinExistence type="predicted"/>
<protein>
    <recommendedName>
        <fullName evidence="2">EF-hand domain-containing protein</fullName>
    </recommendedName>
</protein>
<organism evidence="3 4">
    <name type="scientific">Dreissena polymorpha</name>
    <name type="common">Zebra mussel</name>
    <name type="synonym">Mytilus polymorpha</name>
    <dbReference type="NCBI Taxonomy" id="45954"/>
    <lineage>
        <taxon>Eukaryota</taxon>
        <taxon>Metazoa</taxon>
        <taxon>Spiralia</taxon>
        <taxon>Lophotrochozoa</taxon>
        <taxon>Mollusca</taxon>
        <taxon>Bivalvia</taxon>
        <taxon>Autobranchia</taxon>
        <taxon>Heteroconchia</taxon>
        <taxon>Euheterodonta</taxon>
        <taxon>Imparidentia</taxon>
        <taxon>Neoheterodontei</taxon>
        <taxon>Myida</taxon>
        <taxon>Dreissenoidea</taxon>
        <taxon>Dreissenidae</taxon>
        <taxon>Dreissena</taxon>
    </lineage>
</organism>
<dbReference type="Proteomes" id="UP000828390">
    <property type="component" value="Unassembled WGS sequence"/>
</dbReference>
<keyword evidence="1" id="KW-0106">Calcium</keyword>
<dbReference type="SMART" id="SM00054">
    <property type="entry name" value="EFh"/>
    <property type="match status" value="2"/>
</dbReference>
<dbReference type="GO" id="GO:0005509">
    <property type="term" value="F:calcium ion binding"/>
    <property type="evidence" value="ECO:0007669"/>
    <property type="project" value="InterPro"/>
</dbReference>
<reference evidence="3" key="1">
    <citation type="journal article" date="2019" name="bioRxiv">
        <title>The Genome of the Zebra Mussel, Dreissena polymorpha: A Resource for Invasive Species Research.</title>
        <authorList>
            <person name="McCartney M.A."/>
            <person name="Auch B."/>
            <person name="Kono T."/>
            <person name="Mallez S."/>
            <person name="Zhang Y."/>
            <person name="Obille A."/>
            <person name="Becker A."/>
            <person name="Abrahante J.E."/>
            <person name="Garbe J."/>
            <person name="Badalamenti J.P."/>
            <person name="Herman A."/>
            <person name="Mangelson H."/>
            <person name="Liachko I."/>
            <person name="Sullivan S."/>
            <person name="Sone E.D."/>
            <person name="Koren S."/>
            <person name="Silverstein K.A.T."/>
            <person name="Beckman K.B."/>
            <person name="Gohl D.M."/>
        </authorList>
    </citation>
    <scope>NUCLEOTIDE SEQUENCE</scope>
    <source>
        <strain evidence="3">Duluth1</strain>
        <tissue evidence="3">Whole animal</tissue>
    </source>
</reference>
<accession>A0A9D4MHT4</accession>
<gene>
    <name evidence="3" type="ORF">DPMN_001470</name>
</gene>
<sequence length="113" mass="13276">MECMRIQNLRLRDFFKALDGDNSDNICISELMEGMLKVGVTILPDTLRRLFKKLDKDGNQMLDYKEMIEAQKFHKNNIGKARQEKVDLNETEIGKISDLIRKVMEKDRIRKSD</sequence>
<name>A0A9D4MHT4_DREPO</name>
<dbReference type="Pfam" id="PF13499">
    <property type="entry name" value="EF-hand_7"/>
    <property type="match status" value="1"/>
</dbReference>
<comment type="caution">
    <text evidence="3">The sequence shown here is derived from an EMBL/GenBank/DDBJ whole genome shotgun (WGS) entry which is preliminary data.</text>
</comment>
<keyword evidence="4" id="KW-1185">Reference proteome</keyword>